<dbReference type="SUPFAM" id="SSF54001">
    <property type="entry name" value="Cysteine proteinases"/>
    <property type="match status" value="1"/>
</dbReference>
<dbReference type="OrthoDB" id="18481at2157"/>
<dbReference type="GeneID" id="13013138"/>
<protein>
    <recommendedName>
        <fullName evidence="1">Transglutaminase-like domain-containing protein</fullName>
    </recommendedName>
</protein>
<dbReference type="AlphaFoldDB" id="I3TEQ7"/>
<dbReference type="Pfam" id="PF01841">
    <property type="entry name" value="Transglut_core"/>
    <property type="match status" value="1"/>
</dbReference>
<evidence type="ECO:0000313" key="3">
    <source>
        <dbReference type="Proteomes" id="UP000005270"/>
    </source>
</evidence>
<dbReference type="eggNOG" id="arCOG02165">
    <property type="taxonomic scope" value="Archaea"/>
</dbReference>
<dbReference type="InParanoid" id="I3TEQ7"/>
<keyword evidence="3" id="KW-1185">Reference proteome</keyword>
<dbReference type="STRING" id="1184251.TCELL_0821"/>
<dbReference type="HOGENOM" id="CLU_766415_0_0_2"/>
<dbReference type="RefSeq" id="WP_014737495.1">
    <property type="nucleotide sequence ID" value="NC_017954.1"/>
</dbReference>
<dbReference type="EMBL" id="CP003531">
    <property type="protein sequence ID" value="AFK51245.1"/>
    <property type="molecule type" value="Genomic_DNA"/>
</dbReference>
<gene>
    <name evidence="2" type="ordered locus">TCELL_0821</name>
</gene>
<dbReference type="Gene3D" id="3.10.620.30">
    <property type="match status" value="1"/>
</dbReference>
<dbReference type="KEGG" id="thg:TCELL_0821"/>
<feature type="domain" description="Transglutaminase-like" evidence="1">
    <location>
        <begin position="186"/>
        <end position="297"/>
    </location>
</feature>
<name>I3TEQ7_THEC1</name>
<dbReference type="Proteomes" id="UP000005270">
    <property type="component" value="Chromosome"/>
</dbReference>
<accession>I3TEQ7</accession>
<organism evidence="2 3">
    <name type="scientific">Thermogladius calderae (strain DSM 22663 / VKM B-2946 / 1633)</name>
    <dbReference type="NCBI Taxonomy" id="1184251"/>
    <lineage>
        <taxon>Archaea</taxon>
        <taxon>Thermoproteota</taxon>
        <taxon>Thermoprotei</taxon>
        <taxon>Desulfurococcales</taxon>
        <taxon>Desulfurococcaceae</taxon>
        <taxon>Thermogladius</taxon>
    </lineage>
</organism>
<proteinExistence type="predicted"/>
<reference evidence="2 3" key="1">
    <citation type="journal article" date="2012" name="J. Bacteriol.">
        <title>Complete genome sequence of the hyperthermophilic cellulolytic Crenarchaeon 'Thermogladius cellulolyticus' 1633.</title>
        <authorList>
            <person name="Mardanov A.V."/>
            <person name="Kochetkova T.V."/>
            <person name="Beletsky A.V."/>
            <person name="Bonch-Osmolovskaya E.A."/>
            <person name="Ravin N.V."/>
            <person name="Skryabin K.G."/>
        </authorList>
    </citation>
    <scope>NUCLEOTIDE SEQUENCE [LARGE SCALE GENOMIC DNA]</scope>
    <source>
        <strain evidence="3">DSM 22663 / VKM B-2946 / 1633</strain>
    </source>
</reference>
<evidence type="ECO:0000313" key="2">
    <source>
        <dbReference type="EMBL" id="AFK51245.1"/>
    </source>
</evidence>
<sequence length="361" mass="40480">MSRAILVAVIVLVISLSVAPITLGQDFTPTLQQVYVKIYNEVVNTGTAPVALSRTGLTEFNYPLEDPTQRIVRVEAWFNGVNVSYAVYGGDEPYIRFIAPSSWTNLTPGTRAEAWVVYLVEVDTLSRFKGIIDFSNAYITGNTSRLEEESQPIALNSTLKQYVSATSGWNYTNPLLQLLVRYISSTADSDKPVDLVRAVVEYVDINIVYSIRMPPREPWETLLFMEGDCDDQSNLLVTVLRGLGIPSYQEYGMVYLSSDFRLESVENNGMLNITMIGGGGHAWAVAFLPPWGWVRIDTVFGVKGNWLSHIVSIPYYNYPTVVMGRSRGEASQVEWLSFDKQIAMAKLKYVILYEVSVVEQF</sequence>
<dbReference type="InterPro" id="IPR038765">
    <property type="entry name" value="Papain-like_cys_pep_sf"/>
</dbReference>
<dbReference type="InterPro" id="IPR002931">
    <property type="entry name" value="Transglutaminase-like"/>
</dbReference>
<evidence type="ECO:0000259" key="1">
    <source>
        <dbReference type="Pfam" id="PF01841"/>
    </source>
</evidence>
<dbReference type="PANTHER" id="PTHR33490">
    <property type="entry name" value="BLR5614 PROTEIN-RELATED"/>
    <property type="match status" value="1"/>
</dbReference>
<dbReference type="PANTHER" id="PTHR33490:SF1">
    <property type="entry name" value="SLL1233 PROTEIN"/>
    <property type="match status" value="1"/>
</dbReference>